<accession>A0A532V782</accession>
<reference evidence="2 3" key="1">
    <citation type="submission" date="2017-06" db="EMBL/GenBank/DDBJ databases">
        <title>Novel microbial phyla capable of carbon fixation and sulfur reduction in deep-sea sediments.</title>
        <authorList>
            <person name="Huang J."/>
            <person name="Baker B."/>
            <person name="Wang Y."/>
        </authorList>
    </citation>
    <scope>NUCLEOTIDE SEQUENCE [LARGE SCALE GENOMIC DNA]</scope>
    <source>
        <strain evidence="2">B3_TA06</strain>
    </source>
</reference>
<keyword evidence="1" id="KW-1277">Toxin-antitoxin system</keyword>
<comment type="caution">
    <text evidence="2">The sequence shown here is derived from an EMBL/GenBank/DDBJ whole genome shotgun (WGS) entry which is preliminary data.</text>
</comment>
<dbReference type="AlphaFoldDB" id="A0A532V782"/>
<organism evidence="2 3">
    <name type="scientific">candidate division TA06 bacterium B3_TA06</name>
    <dbReference type="NCBI Taxonomy" id="2012487"/>
    <lineage>
        <taxon>Bacteria</taxon>
        <taxon>Bacteria division TA06</taxon>
    </lineage>
</organism>
<dbReference type="InterPro" id="IPR035093">
    <property type="entry name" value="RelE/ParE_toxin_dom_sf"/>
</dbReference>
<gene>
    <name evidence="2" type="ORF">CEE36_05820</name>
</gene>
<dbReference type="EMBL" id="NJBO01000007">
    <property type="protein sequence ID" value="TKJ43002.1"/>
    <property type="molecule type" value="Genomic_DNA"/>
</dbReference>
<evidence type="ECO:0000313" key="3">
    <source>
        <dbReference type="Proteomes" id="UP000317778"/>
    </source>
</evidence>
<name>A0A532V782_UNCT6</name>
<dbReference type="InterPro" id="IPR007712">
    <property type="entry name" value="RelE/ParE_toxin"/>
</dbReference>
<dbReference type="Proteomes" id="UP000317778">
    <property type="component" value="Unassembled WGS sequence"/>
</dbReference>
<dbReference type="Pfam" id="PF05016">
    <property type="entry name" value="ParE_toxin"/>
    <property type="match status" value="1"/>
</dbReference>
<dbReference type="Gene3D" id="3.30.2310.20">
    <property type="entry name" value="RelE-like"/>
    <property type="match status" value="1"/>
</dbReference>
<evidence type="ECO:0000256" key="1">
    <source>
        <dbReference type="ARBA" id="ARBA00022649"/>
    </source>
</evidence>
<sequence length="91" mass="10716">MFNLVFTKKALKEIENLDRNVSLRVLDKLKWLAGHGDEVVHHQLTSLPESLKGLCRLRIGEWRVLYWVYHEEKRIVVYGVAPRSEAYRSLP</sequence>
<proteinExistence type="predicted"/>
<protein>
    <recommendedName>
        <fullName evidence="4">Type II toxin-antitoxin system mRNA interferase toxin, RelE/StbE family</fullName>
    </recommendedName>
</protein>
<evidence type="ECO:0008006" key="4">
    <source>
        <dbReference type="Google" id="ProtNLM"/>
    </source>
</evidence>
<evidence type="ECO:0000313" key="2">
    <source>
        <dbReference type="EMBL" id="TKJ43002.1"/>
    </source>
</evidence>
<dbReference type="SUPFAM" id="SSF143011">
    <property type="entry name" value="RelE-like"/>
    <property type="match status" value="1"/>
</dbReference>